<dbReference type="EMBL" id="MTKO01000011">
    <property type="protein sequence ID" value="RWX47988.1"/>
    <property type="molecule type" value="Genomic_DNA"/>
</dbReference>
<dbReference type="Proteomes" id="UP000287853">
    <property type="component" value="Unassembled WGS sequence"/>
</dbReference>
<name>A0A3S4TD56_9BACT</name>
<proteinExistence type="predicted"/>
<accession>A0A3S4TD56</accession>
<organism evidence="1 2">
    <name type="scientific">Candidatus Electrothrix aarhusensis</name>
    <dbReference type="NCBI Taxonomy" id="1859131"/>
    <lineage>
        <taxon>Bacteria</taxon>
        <taxon>Pseudomonadati</taxon>
        <taxon>Thermodesulfobacteriota</taxon>
        <taxon>Desulfobulbia</taxon>
        <taxon>Desulfobulbales</taxon>
        <taxon>Desulfobulbaceae</taxon>
        <taxon>Candidatus Electrothrix</taxon>
    </lineage>
</organism>
<protein>
    <submittedName>
        <fullName evidence="1">Uncharacterized protein</fullName>
    </submittedName>
</protein>
<reference evidence="1 2" key="1">
    <citation type="submission" date="2017-01" db="EMBL/GenBank/DDBJ databases">
        <title>The cable genome- insights into the physiology and evolution of filamentous bacteria capable of sulfide oxidation via long distance electron transfer.</title>
        <authorList>
            <person name="Schreiber L."/>
            <person name="Bjerg J.T."/>
            <person name="Boggild A."/>
            <person name="Van De Vossenberg J."/>
            <person name="Meysman F."/>
            <person name="Nielsen L.P."/>
            <person name="Schramm A."/>
            <person name="Kjeldsen K.U."/>
        </authorList>
    </citation>
    <scope>NUCLEOTIDE SEQUENCE [LARGE SCALE GENOMIC DNA]</scope>
    <source>
        <strain evidence="1">MCF</strain>
    </source>
</reference>
<keyword evidence="2" id="KW-1185">Reference proteome</keyword>
<gene>
    <name evidence="1" type="ORF">H206_05426</name>
</gene>
<dbReference type="AlphaFoldDB" id="A0A3S4TD56"/>
<evidence type="ECO:0000313" key="2">
    <source>
        <dbReference type="Proteomes" id="UP000287853"/>
    </source>
</evidence>
<evidence type="ECO:0000313" key="1">
    <source>
        <dbReference type="EMBL" id="RWX47988.1"/>
    </source>
</evidence>
<sequence>MLSRKICGKNALRKGKEMCRGDLKAASCSAGKRMRVSYPCLTAPSSMSTVYSCCHSCRSCT</sequence>
<comment type="caution">
    <text evidence="1">The sequence shown here is derived from an EMBL/GenBank/DDBJ whole genome shotgun (WGS) entry which is preliminary data.</text>
</comment>